<dbReference type="PROSITE" id="PS50041">
    <property type="entry name" value="C_TYPE_LECTIN_2"/>
    <property type="match status" value="1"/>
</dbReference>
<dbReference type="PROSITE" id="PS00615">
    <property type="entry name" value="C_TYPE_LECTIN_1"/>
    <property type="match status" value="1"/>
</dbReference>
<dbReference type="EMBL" id="CAJPIZ010000770">
    <property type="protein sequence ID" value="CAG2102241.1"/>
    <property type="molecule type" value="Genomic_DNA"/>
</dbReference>
<dbReference type="InterPro" id="IPR016186">
    <property type="entry name" value="C-type_lectin-like/link_sf"/>
</dbReference>
<name>A0A7R9KH48_9ACAR</name>
<dbReference type="InterPro" id="IPR016187">
    <property type="entry name" value="CTDL_fold"/>
</dbReference>
<dbReference type="SMART" id="SM00034">
    <property type="entry name" value="CLECT"/>
    <property type="match status" value="1"/>
</dbReference>
<dbReference type="Proteomes" id="UP000759131">
    <property type="component" value="Unassembled WGS sequence"/>
</dbReference>
<dbReference type="Pfam" id="PF00059">
    <property type="entry name" value="Lectin_C"/>
    <property type="match status" value="1"/>
</dbReference>
<sequence>MKIGYLVTLSTKVIAWKWLPMSPMERMNRDYLRKVDRLEFTKVPIGFIYVQLPGQAEPNVLWSDYTWFDVTAHYAGQFFRAEGNALVRSEGVCGDDWDLFHDGYYDICYRYYPDLTDGYTTVVNYCQTQNDSSLPTINTKEEQDFVNKMITKYKIADNIWIDASIKNKHIVWADKTSADYENWIPGHPINESDCVEISTDASTLGKWSDRACTRKNGYICKRIVPLSAQHRERLFRDNLRELAQLQQRQAPVGFIYVQLPGQAEPQTLWPSYTWSDVTAQYAGQFFRAEGGGSVGFGKGVQSENAPRLTEVQEHDQSGTATDVKLTPGDWSGYIHSGAGMGTNMCLRFLLSAGEVRPINQSMRIFKRTN</sequence>
<feature type="domain" description="C-type lectin" evidence="2">
    <location>
        <begin position="104"/>
        <end position="221"/>
    </location>
</feature>
<dbReference type="AlphaFoldDB" id="A0A7R9KH48"/>
<evidence type="ECO:0000259" key="2">
    <source>
        <dbReference type="PROSITE" id="PS50041"/>
    </source>
</evidence>
<dbReference type="OrthoDB" id="6409202at2759"/>
<dbReference type="InterPro" id="IPR050111">
    <property type="entry name" value="C-type_lectin/snaclec_domain"/>
</dbReference>
<dbReference type="EMBL" id="OC855345">
    <property type="protein sequence ID" value="CAD7621811.1"/>
    <property type="molecule type" value="Genomic_DNA"/>
</dbReference>
<evidence type="ECO:0000313" key="3">
    <source>
        <dbReference type="EMBL" id="CAD7621811.1"/>
    </source>
</evidence>
<keyword evidence="4" id="KW-1185">Reference proteome</keyword>
<proteinExistence type="predicted"/>
<evidence type="ECO:0000313" key="4">
    <source>
        <dbReference type="Proteomes" id="UP000759131"/>
    </source>
</evidence>
<dbReference type="CDD" id="cd00037">
    <property type="entry name" value="CLECT"/>
    <property type="match status" value="1"/>
</dbReference>
<protein>
    <recommendedName>
        <fullName evidence="2">C-type lectin domain-containing protein</fullName>
    </recommendedName>
</protein>
<keyword evidence="1" id="KW-1015">Disulfide bond</keyword>
<dbReference type="InterPro" id="IPR001304">
    <property type="entry name" value="C-type_lectin-like"/>
</dbReference>
<dbReference type="PANTHER" id="PTHR22803">
    <property type="entry name" value="MANNOSE, PHOSPHOLIPASE, LECTIN RECEPTOR RELATED"/>
    <property type="match status" value="1"/>
</dbReference>
<organism evidence="3">
    <name type="scientific">Medioppia subpectinata</name>
    <dbReference type="NCBI Taxonomy" id="1979941"/>
    <lineage>
        <taxon>Eukaryota</taxon>
        <taxon>Metazoa</taxon>
        <taxon>Ecdysozoa</taxon>
        <taxon>Arthropoda</taxon>
        <taxon>Chelicerata</taxon>
        <taxon>Arachnida</taxon>
        <taxon>Acari</taxon>
        <taxon>Acariformes</taxon>
        <taxon>Sarcoptiformes</taxon>
        <taxon>Oribatida</taxon>
        <taxon>Brachypylina</taxon>
        <taxon>Oppioidea</taxon>
        <taxon>Oppiidae</taxon>
        <taxon>Medioppia</taxon>
    </lineage>
</organism>
<dbReference type="Gene3D" id="3.10.100.10">
    <property type="entry name" value="Mannose-Binding Protein A, subunit A"/>
    <property type="match status" value="1"/>
</dbReference>
<accession>A0A7R9KH48</accession>
<gene>
    <name evidence="3" type="ORF">OSB1V03_LOCUS2281</name>
</gene>
<dbReference type="SUPFAM" id="SSF56436">
    <property type="entry name" value="C-type lectin-like"/>
    <property type="match status" value="1"/>
</dbReference>
<reference evidence="3" key="1">
    <citation type="submission" date="2020-11" db="EMBL/GenBank/DDBJ databases">
        <authorList>
            <person name="Tran Van P."/>
        </authorList>
    </citation>
    <scope>NUCLEOTIDE SEQUENCE</scope>
</reference>
<dbReference type="InterPro" id="IPR018378">
    <property type="entry name" value="C-type_lectin_CS"/>
</dbReference>
<evidence type="ECO:0000256" key="1">
    <source>
        <dbReference type="ARBA" id="ARBA00023157"/>
    </source>
</evidence>